<sequence>MITNLLSALLLFFIQPTFLVGIIVAILLSVRRKKQERKLFRVAINKDSHEIKDYFLKGLLAGLISSILVVAAGIPITIEAVIIYQLLVLLAFIIGGHFIYPIFTIPLTAFILWGANKIGLWEQLPNPAKNWYEGFAQNEWINSSLIQNLLIITLILLFLTVVQLMKQKEKNYSPKMIETKRGKKIAAYQLTPFWVIPLVLIIPGEAFTNLFEWWPVFSIGESSYSFLILPILSGFKYTVRSHVPREATVKLAKDLLAVAIFSALCLAGAYWIPLLTYIGTAIVFLGGIAVYIRHTLREKNGRQLYAPANEGLKVIGIRPDTPAEKMELQIGETVVMCNEMPIETEEDFHEALSKNSVYCRLKVKDIKGEPRLTETALYADDPHGLGIVFLP</sequence>
<organism evidence="2 3">
    <name type="scientific">Desemzia incerta</name>
    <dbReference type="NCBI Taxonomy" id="82801"/>
    <lineage>
        <taxon>Bacteria</taxon>
        <taxon>Bacillati</taxon>
        <taxon>Bacillota</taxon>
        <taxon>Bacilli</taxon>
        <taxon>Lactobacillales</taxon>
        <taxon>Carnobacteriaceae</taxon>
        <taxon>Desemzia</taxon>
    </lineage>
</organism>
<dbReference type="InterPro" id="IPR036034">
    <property type="entry name" value="PDZ_sf"/>
</dbReference>
<keyword evidence="1" id="KW-1133">Transmembrane helix</keyword>
<evidence type="ECO:0000313" key="2">
    <source>
        <dbReference type="EMBL" id="SFQ33533.1"/>
    </source>
</evidence>
<feature type="transmembrane region" description="Helical" evidence="1">
    <location>
        <begin position="54"/>
        <end position="76"/>
    </location>
</feature>
<feature type="transmembrane region" description="Helical" evidence="1">
    <location>
        <begin position="277"/>
        <end position="296"/>
    </location>
</feature>
<dbReference type="OrthoDB" id="198399at2"/>
<dbReference type="SUPFAM" id="SSF50156">
    <property type="entry name" value="PDZ domain-like"/>
    <property type="match status" value="1"/>
</dbReference>
<dbReference type="EMBL" id="FOXW01000005">
    <property type="protein sequence ID" value="SFQ33533.1"/>
    <property type="molecule type" value="Genomic_DNA"/>
</dbReference>
<protein>
    <recommendedName>
        <fullName evidence="4">PDZ domain-containing protein</fullName>
    </recommendedName>
</protein>
<dbReference type="Proteomes" id="UP000199136">
    <property type="component" value="Unassembled WGS sequence"/>
</dbReference>
<feature type="transmembrane region" description="Helical" evidence="1">
    <location>
        <begin position="82"/>
        <end position="100"/>
    </location>
</feature>
<feature type="transmembrane region" description="Helical" evidence="1">
    <location>
        <begin position="6"/>
        <end position="30"/>
    </location>
</feature>
<reference evidence="2 3" key="1">
    <citation type="submission" date="2016-10" db="EMBL/GenBank/DDBJ databases">
        <authorList>
            <person name="de Groot N.N."/>
        </authorList>
    </citation>
    <scope>NUCLEOTIDE SEQUENCE [LARGE SCALE GENOMIC DNA]</scope>
    <source>
        <strain evidence="2 3">DSM 20581</strain>
    </source>
</reference>
<keyword evidence="3" id="KW-1185">Reference proteome</keyword>
<gene>
    <name evidence="2" type="ORF">SAMN04488506_1517</name>
</gene>
<feature type="transmembrane region" description="Helical" evidence="1">
    <location>
        <begin position="185"/>
        <end position="202"/>
    </location>
</feature>
<feature type="transmembrane region" description="Helical" evidence="1">
    <location>
        <begin position="144"/>
        <end position="164"/>
    </location>
</feature>
<keyword evidence="1" id="KW-0812">Transmembrane</keyword>
<feature type="transmembrane region" description="Helical" evidence="1">
    <location>
        <begin position="251"/>
        <end position="271"/>
    </location>
</feature>
<feature type="transmembrane region" description="Helical" evidence="1">
    <location>
        <begin position="222"/>
        <end position="239"/>
    </location>
</feature>
<keyword evidence="1" id="KW-0472">Membrane</keyword>
<dbReference type="Gene3D" id="2.30.42.10">
    <property type="match status" value="1"/>
</dbReference>
<evidence type="ECO:0008006" key="4">
    <source>
        <dbReference type="Google" id="ProtNLM"/>
    </source>
</evidence>
<name>A0A1I5XNH0_9LACT</name>
<evidence type="ECO:0000313" key="3">
    <source>
        <dbReference type="Proteomes" id="UP000199136"/>
    </source>
</evidence>
<proteinExistence type="predicted"/>
<dbReference type="AlphaFoldDB" id="A0A1I5XNH0"/>
<dbReference type="RefSeq" id="WP_092480555.1">
    <property type="nucleotide sequence ID" value="NZ_FOXW01000005.1"/>
</dbReference>
<evidence type="ECO:0000256" key="1">
    <source>
        <dbReference type="SAM" id="Phobius"/>
    </source>
</evidence>
<dbReference type="STRING" id="82801.SAMN04488506_1517"/>
<accession>A0A1I5XNH0</accession>